<evidence type="ECO:0008006" key="3">
    <source>
        <dbReference type="Google" id="ProtNLM"/>
    </source>
</evidence>
<sequence length="83" mass="9360">MVSNFYHTFVEGRQILDVVLIENEAIDSRLKGSKSGVICKKDIEKAYDHVNWGFLLAVMEKMGFGAKCSRDLIQDDPLAGYSF</sequence>
<evidence type="ECO:0000313" key="2">
    <source>
        <dbReference type="Proteomes" id="UP000288805"/>
    </source>
</evidence>
<dbReference type="AlphaFoldDB" id="A0A438K9A8"/>
<name>A0A438K9A8_VITVI</name>
<comment type="caution">
    <text evidence="1">The sequence shown here is derived from an EMBL/GenBank/DDBJ whole genome shotgun (WGS) entry which is preliminary data.</text>
</comment>
<organism evidence="1 2">
    <name type="scientific">Vitis vinifera</name>
    <name type="common">Grape</name>
    <dbReference type="NCBI Taxonomy" id="29760"/>
    <lineage>
        <taxon>Eukaryota</taxon>
        <taxon>Viridiplantae</taxon>
        <taxon>Streptophyta</taxon>
        <taxon>Embryophyta</taxon>
        <taxon>Tracheophyta</taxon>
        <taxon>Spermatophyta</taxon>
        <taxon>Magnoliopsida</taxon>
        <taxon>eudicotyledons</taxon>
        <taxon>Gunneridae</taxon>
        <taxon>Pentapetalae</taxon>
        <taxon>rosids</taxon>
        <taxon>Vitales</taxon>
        <taxon>Vitaceae</taxon>
        <taxon>Viteae</taxon>
        <taxon>Vitis</taxon>
    </lineage>
</organism>
<proteinExistence type="predicted"/>
<protein>
    <recommendedName>
        <fullName evidence="3">Reverse transcriptase domain-containing protein</fullName>
    </recommendedName>
</protein>
<evidence type="ECO:0000313" key="1">
    <source>
        <dbReference type="EMBL" id="RVX17791.1"/>
    </source>
</evidence>
<dbReference type="Proteomes" id="UP000288805">
    <property type="component" value="Unassembled WGS sequence"/>
</dbReference>
<accession>A0A438K9A8</accession>
<gene>
    <name evidence="1" type="ORF">CK203_004240</name>
</gene>
<reference evidence="1 2" key="1">
    <citation type="journal article" date="2018" name="PLoS Genet.">
        <title>Population sequencing reveals clonal diversity and ancestral inbreeding in the grapevine cultivar Chardonnay.</title>
        <authorList>
            <person name="Roach M.J."/>
            <person name="Johnson D.L."/>
            <person name="Bohlmann J."/>
            <person name="van Vuuren H.J."/>
            <person name="Jones S.J."/>
            <person name="Pretorius I.S."/>
            <person name="Schmidt S.A."/>
            <person name="Borneman A.R."/>
        </authorList>
    </citation>
    <scope>NUCLEOTIDE SEQUENCE [LARGE SCALE GENOMIC DNA]</scope>
    <source>
        <strain evidence="2">cv. Chardonnay</strain>
        <tissue evidence="1">Leaf</tissue>
    </source>
</reference>
<dbReference type="EMBL" id="QGNW01000012">
    <property type="protein sequence ID" value="RVX17791.1"/>
    <property type="molecule type" value="Genomic_DNA"/>
</dbReference>